<evidence type="ECO:0000259" key="4">
    <source>
        <dbReference type="PROSITE" id="PS50158"/>
    </source>
</evidence>
<dbReference type="AlphaFoldDB" id="A0A1M2VEP2"/>
<dbReference type="InterPro" id="IPR001878">
    <property type="entry name" value="Znf_CCHC"/>
</dbReference>
<proteinExistence type="predicted"/>
<dbReference type="InterPro" id="IPR032567">
    <property type="entry name" value="RTL1-rel"/>
</dbReference>
<feature type="compositionally biased region" description="Low complexity" evidence="3">
    <location>
        <begin position="12"/>
        <end position="28"/>
    </location>
</feature>
<feature type="compositionally biased region" description="Low complexity" evidence="3">
    <location>
        <begin position="310"/>
        <end position="330"/>
    </location>
</feature>
<dbReference type="InterPro" id="IPR036875">
    <property type="entry name" value="Znf_CCHC_sf"/>
</dbReference>
<keyword evidence="2" id="KW-0479">Metal-binding</keyword>
<dbReference type="Gene3D" id="4.10.60.10">
    <property type="entry name" value="Zinc finger, CCHC-type"/>
    <property type="match status" value="1"/>
</dbReference>
<feature type="compositionally biased region" description="Polar residues" evidence="3">
    <location>
        <begin position="86"/>
        <end position="111"/>
    </location>
</feature>
<dbReference type="GO" id="GO:0008270">
    <property type="term" value="F:zinc ion binding"/>
    <property type="evidence" value="ECO:0007669"/>
    <property type="project" value="UniProtKB-KW"/>
</dbReference>
<feature type="domain" description="CCHC-type" evidence="4">
    <location>
        <begin position="355"/>
        <end position="370"/>
    </location>
</feature>
<feature type="region of interest" description="Disordered" evidence="3">
    <location>
        <begin position="286"/>
        <end position="347"/>
    </location>
</feature>
<reference evidence="5 6" key="1">
    <citation type="submission" date="2016-10" db="EMBL/GenBank/DDBJ databases">
        <title>Genome sequence of the basidiomycete white-rot fungus Trametes pubescens.</title>
        <authorList>
            <person name="Makela M.R."/>
            <person name="Granchi Z."/>
            <person name="Peng M."/>
            <person name="De Vries R.P."/>
            <person name="Grigoriev I."/>
            <person name="Riley R."/>
            <person name="Hilden K."/>
        </authorList>
    </citation>
    <scope>NUCLEOTIDE SEQUENCE [LARGE SCALE GENOMIC DNA]</scope>
    <source>
        <strain evidence="5 6">FBCC735</strain>
    </source>
</reference>
<organism evidence="5 6">
    <name type="scientific">Trametes pubescens</name>
    <name type="common">White-rot fungus</name>
    <dbReference type="NCBI Taxonomy" id="154538"/>
    <lineage>
        <taxon>Eukaryota</taxon>
        <taxon>Fungi</taxon>
        <taxon>Dikarya</taxon>
        <taxon>Basidiomycota</taxon>
        <taxon>Agaricomycotina</taxon>
        <taxon>Agaricomycetes</taxon>
        <taxon>Polyporales</taxon>
        <taxon>Polyporaceae</taxon>
        <taxon>Trametes</taxon>
    </lineage>
</organism>
<dbReference type="EMBL" id="MNAD01001357">
    <property type="protein sequence ID" value="OJT06054.1"/>
    <property type="molecule type" value="Genomic_DNA"/>
</dbReference>
<name>A0A1M2VEP2_TRAPU</name>
<protein>
    <submittedName>
        <fullName evidence="5">Retrotransposon-derived protein PEG10</fullName>
    </submittedName>
</protein>
<keyword evidence="2" id="KW-0862">Zinc</keyword>
<evidence type="ECO:0000256" key="2">
    <source>
        <dbReference type="PROSITE-ProRule" id="PRU00047"/>
    </source>
</evidence>
<keyword evidence="1" id="KW-0507">mRNA processing</keyword>
<evidence type="ECO:0000313" key="5">
    <source>
        <dbReference type="EMBL" id="OJT06054.1"/>
    </source>
</evidence>
<keyword evidence="6" id="KW-1185">Reference proteome</keyword>
<dbReference type="GO" id="GO:0003676">
    <property type="term" value="F:nucleic acid binding"/>
    <property type="evidence" value="ECO:0007669"/>
    <property type="project" value="InterPro"/>
</dbReference>
<dbReference type="SMART" id="SM00343">
    <property type="entry name" value="ZnF_C2HC"/>
    <property type="match status" value="1"/>
</dbReference>
<dbReference type="SUPFAM" id="SSF57756">
    <property type="entry name" value="Retrovirus zinc finger-like domains"/>
    <property type="match status" value="1"/>
</dbReference>
<evidence type="ECO:0000256" key="3">
    <source>
        <dbReference type="SAM" id="MobiDB-lite"/>
    </source>
</evidence>
<accession>A0A1M2VEP2</accession>
<sequence>MSFTGNTPNDPPQDATAPAPQATAIDPDTMSNEDFQRFLVQAVVNLGSRSATTEHVASQQLAALEILRARLQEQADRQAEFANRLAQQQSSYVHNSSDPSPDSSAGTSTGPRGSVKVEVRKFNGQANQVVLFLRELDTAIYLMRGSLREDRDRSMFLVSRLGDGAPTSWYQFIQNTKPELFDNYKALVAAFTERFQDPDLPRKFMIKLEKLTQTGSAASYANTFLEYLSYLSWTDEHLKIVRFDQGFKPDVQRELLLIKRPNTLHEWVLTVINVDNKLHALEASLKEHVKGGKPSNSRSDRSERSHLSRTVTTTTFAPSAPSASSSDVVPMEVDAMRRGPLTQDEKDRRRREGLCLYCGQAGHIVSACPNGAKPRKAAKAPASSGKA</sequence>
<evidence type="ECO:0000256" key="1">
    <source>
        <dbReference type="ARBA" id="ARBA00022664"/>
    </source>
</evidence>
<dbReference type="OMA" id="RRCRMED"/>
<keyword evidence="2" id="KW-0863">Zinc-finger</keyword>
<dbReference type="STRING" id="154538.A0A1M2VEP2"/>
<feature type="region of interest" description="Disordered" evidence="3">
    <location>
        <begin position="86"/>
        <end position="112"/>
    </location>
</feature>
<gene>
    <name evidence="5" type="ORF">TRAPUB_3095</name>
</gene>
<dbReference type="GO" id="GO:0006397">
    <property type="term" value="P:mRNA processing"/>
    <property type="evidence" value="ECO:0007669"/>
    <property type="project" value="UniProtKB-KW"/>
</dbReference>
<dbReference type="PANTHER" id="PTHR15503">
    <property type="entry name" value="LDOC1 RELATED"/>
    <property type="match status" value="1"/>
</dbReference>
<feature type="region of interest" description="Disordered" evidence="3">
    <location>
        <begin position="1"/>
        <end position="28"/>
    </location>
</feature>
<dbReference type="PROSITE" id="PS50158">
    <property type="entry name" value="ZF_CCHC"/>
    <property type="match status" value="1"/>
</dbReference>
<feature type="region of interest" description="Disordered" evidence="3">
    <location>
        <begin position="368"/>
        <end position="387"/>
    </location>
</feature>
<evidence type="ECO:0000313" key="6">
    <source>
        <dbReference type="Proteomes" id="UP000184267"/>
    </source>
</evidence>
<dbReference type="InterPro" id="IPR005162">
    <property type="entry name" value="Retrotrans_gag_dom"/>
</dbReference>
<dbReference type="Pfam" id="PF03732">
    <property type="entry name" value="Retrotrans_gag"/>
    <property type="match status" value="1"/>
</dbReference>
<dbReference type="Proteomes" id="UP000184267">
    <property type="component" value="Unassembled WGS sequence"/>
</dbReference>
<comment type="caution">
    <text evidence="5">The sequence shown here is derived from an EMBL/GenBank/DDBJ whole genome shotgun (WGS) entry which is preliminary data.</text>
</comment>
<dbReference type="OrthoDB" id="2755464at2759"/>
<dbReference type="PANTHER" id="PTHR15503:SF22">
    <property type="entry name" value="TRANSPOSON TY3-I GAG POLYPROTEIN"/>
    <property type="match status" value="1"/>
</dbReference>